<protein>
    <recommendedName>
        <fullName evidence="3">Glycine cleavage system H protein</fullName>
    </recommendedName>
</protein>
<comment type="similarity">
    <text evidence="1 3">Belongs to the GcvH family.</text>
</comment>
<name>A0A450TXS4_9GAMM</name>
<feature type="modified residue" description="N6-lipoyllysine" evidence="3 4">
    <location>
        <position position="65"/>
    </location>
</feature>
<accession>A0A450TXS4</accession>
<dbReference type="InterPro" id="IPR017453">
    <property type="entry name" value="GCV_H_sub"/>
</dbReference>
<keyword evidence="2 3" id="KW-0450">Lipoyl</keyword>
<dbReference type="InterPro" id="IPR011053">
    <property type="entry name" value="Single_hybrid_motif"/>
</dbReference>
<evidence type="ECO:0000256" key="2">
    <source>
        <dbReference type="ARBA" id="ARBA00022823"/>
    </source>
</evidence>
<evidence type="ECO:0000256" key="1">
    <source>
        <dbReference type="ARBA" id="ARBA00009249"/>
    </source>
</evidence>
<dbReference type="Gene3D" id="2.40.50.100">
    <property type="match status" value="1"/>
</dbReference>
<dbReference type="AlphaFoldDB" id="A0A450TXS4"/>
<feature type="domain" description="Lipoyl-binding" evidence="5">
    <location>
        <begin position="24"/>
        <end position="106"/>
    </location>
</feature>
<comment type="subunit">
    <text evidence="3">The glycine cleavage system is composed of four proteins: P, T, L and H.</text>
</comment>
<dbReference type="GO" id="GO:0005829">
    <property type="term" value="C:cytosol"/>
    <property type="evidence" value="ECO:0007669"/>
    <property type="project" value="TreeGrafter"/>
</dbReference>
<evidence type="ECO:0000256" key="4">
    <source>
        <dbReference type="PIRSR" id="PIRSR617453-50"/>
    </source>
</evidence>
<dbReference type="GO" id="GO:0005960">
    <property type="term" value="C:glycine cleavage complex"/>
    <property type="evidence" value="ECO:0007669"/>
    <property type="project" value="InterPro"/>
</dbReference>
<dbReference type="EMBL" id="CAADFE010000059">
    <property type="protein sequence ID" value="VFJ74220.1"/>
    <property type="molecule type" value="Genomic_DNA"/>
</dbReference>
<comment type="function">
    <text evidence="3">The glycine cleavage system catalyzes the degradation of glycine. The H protein shuttles the methylamine group of glycine from the P protein to the T protein.</text>
</comment>
<dbReference type="InterPro" id="IPR033753">
    <property type="entry name" value="GCV_H/Fam206"/>
</dbReference>
<dbReference type="PROSITE" id="PS50968">
    <property type="entry name" value="BIOTINYL_LIPOYL"/>
    <property type="match status" value="1"/>
</dbReference>
<gene>
    <name evidence="3" type="primary">gcvH</name>
    <name evidence="6" type="ORF">BECKFW1821C_GA0114237_10599</name>
</gene>
<dbReference type="PANTHER" id="PTHR11715:SF3">
    <property type="entry name" value="GLYCINE CLEAVAGE SYSTEM H PROTEIN-RELATED"/>
    <property type="match status" value="1"/>
</dbReference>
<evidence type="ECO:0000256" key="3">
    <source>
        <dbReference type="HAMAP-Rule" id="MF_00272"/>
    </source>
</evidence>
<dbReference type="NCBIfam" id="NF002270">
    <property type="entry name" value="PRK01202.1"/>
    <property type="match status" value="1"/>
</dbReference>
<dbReference type="GO" id="GO:0009249">
    <property type="term" value="P:protein lipoylation"/>
    <property type="evidence" value="ECO:0007669"/>
    <property type="project" value="TreeGrafter"/>
</dbReference>
<dbReference type="Pfam" id="PF01597">
    <property type="entry name" value="GCV_H"/>
    <property type="match status" value="1"/>
</dbReference>
<sequence>MSNVPEELRYAKTHEWVRDEEDGSLTIGITDYAQEQLGDLVFVELPASGQNVQAGGEVAVVESVKAASDIYSPVTGEVIDINDALGDTPESINMDPYGEGWLFRVRPSAPIPDDMLITALAYAEFLESESEEA</sequence>
<proteinExistence type="inferred from homology"/>
<dbReference type="InterPro" id="IPR003016">
    <property type="entry name" value="2-oxoA_DH_lipoyl-BS"/>
</dbReference>
<dbReference type="NCBIfam" id="TIGR00527">
    <property type="entry name" value="gcvH"/>
    <property type="match status" value="1"/>
</dbReference>
<evidence type="ECO:0000313" key="6">
    <source>
        <dbReference type="EMBL" id="VFJ74220.1"/>
    </source>
</evidence>
<dbReference type="HAMAP" id="MF_00272">
    <property type="entry name" value="GcvH"/>
    <property type="match status" value="1"/>
</dbReference>
<dbReference type="GO" id="GO:0019464">
    <property type="term" value="P:glycine decarboxylation via glycine cleavage system"/>
    <property type="evidence" value="ECO:0007669"/>
    <property type="project" value="UniProtKB-UniRule"/>
</dbReference>
<comment type="cofactor">
    <cofactor evidence="3">
        <name>(R)-lipoate</name>
        <dbReference type="ChEBI" id="CHEBI:83088"/>
    </cofactor>
    <text evidence="3">Binds 1 lipoyl cofactor covalently.</text>
</comment>
<dbReference type="InterPro" id="IPR002930">
    <property type="entry name" value="GCV_H"/>
</dbReference>
<dbReference type="CDD" id="cd06848">
    <property type="entry name" value="GCS_H"/>
    <property type="match status" value="1"/>
</dbReference>
<reference evidence="6" key="1">
    <citation type="submission" date="2019-02" db="EMBL/GenBank/DDBJ databases">
        <authorList>
            <person name="Gruber-Vodicka R. H."/>
            <person name="Seah K. B. B."/>
        </authorList>
    </citation>
    <scope>NUCLEOTIDE SEQUENCE</scope>
    <source>
        <strain evidence="6">BECK_BZ131</strain>
    </source>
</reference>
<dbReference type="PANTHER" id="PTHR11715">
    <property type="entry name" value="GLYCINE CLEAVAGE SYSTEM H PROTEIN"/>
    <property type="match status" value="1"/>
</dbReference>
<organism evidence="6">
    <name type="scientific">Candidatus Kentrum sp. FW</name>
    <dbReference type="NCBI Taxonomy" id="2126338"/>
    <lineage>
        <taxon>Bacteria</taxon>
        <taxon>Pseudomonadati</taxon>
        <taxon>Pseudomonadota</taxon>
        <taxon>Gammaproteobacteria</taxon>
        <taxon>Candidatus Kentrum</taxon>
    </lineage>
</organism>
<dbReference type="InterPro" id="IPR000089">
    <property type="entry name" value="Biotin_lipoyl"/>
</dbReference>
<dbReference type="SUPFAM" id="SSF51230">
    <property type="entry name" value="Single hybrid motif"/>
    <property type="match status" value="1"/>
</dbReference>
<dbReference type="PROSITE" id="PS00189">
    <property type="entry name" value="LIPOYL"/>
    <property type="match status" value="1"/>
</dbReference>
<evidence type="ECO:0000259" key="5">
    <source>
        <dbReference type="PROSITE" id="PS50968"/>
    </source>
</evidence>